<dbReference type="GO" id="GO:0003678">
    <property type="term" value="F:DNA helicase activity"/>
    <property type="evidence" value="ECO:0007669"/>
    <property type="project" value="UniProtKB-EC"/>
</dbReference>
<dbReference type="EMBL" id="JAGIOO010000001">
    <property type="protein sequence ID" value="MBP2474180.1"/>
    <property type="molecule type" value="Genomic_DNA"/>
</dbReference>
<name>A0ABS5AC70_9PSEU</name>
<dbReference type="PANTHER" id="PTHR30595:SF6">
    <property type="entry name" value="SCHLAFEN ALBA-2 DOMAIN-CONTAINING PROTEIN"/>
    <property type="match status" value="1"/>
</dbReference>
<feature type="domain" description="Schlafen AlbA-2" evidence="2">
    <location>
        <begin position="20"/>
        <end position="140"/>
    </location>
</feature>
<dbReference type="InterPro" id="IPR007421">
    <property type="entry name" value="Schlafen_AlbA_2_dom"/>
</dbReference>
<proteinExistence type="predicted"/>
<dbReference type="Pfam" id="PF13749">
    <property type="entry name" value="HATPase_c_4"/>
    <property type="match status" value="1"/>
</dbReference>
<evidence type="ECO:0000313" key="4">
    <source>
        <dbReference type="Proteomes" id="UP001519363"/>
    </source>
</evidence>
<accession>A0ABS5AC70</accession>
<dbReference type="Pfam" id="PF01022">
    <property type="entry name" value="HTH_5"/>
    <property type="match status" value="1"/>
</dbReference>
<dbReference type="InterPro" id="IPR036388">
    <property type="entry name" value="WH-like_DNA-bd_sf"/>
</dbReference>
<gene>
    <name evidence="3" type="ORF">JOF53_003052</name>
</gene>
<dbReference type="GO" id="GO:0016787">
    <property type="term" value="F:hydrolase activity"/>
    <property type="evidence" value="ECO:0007669"/>
    <property type="project" value="UniProtKB-KW"/>
</dbReference>
<protein>
    <submittedName>
        <fullName evidence="3">ATP-dependent DNA helicase RecG</fullName>
        <ecNumber evidence="3">3.6.4.12</ecNumber>
    </submittedName>
</protein>
<dbReference type="Gene3D" id="3.30.950.30">
    <property type="entry name" value="Schlafen, AAA domain"/>
    <property type="match status" value="1"/>
</dbReference>
<comment type="caution">
    <text evidence="3">The sequence shown here is derived from an EMBL/GenBank/DDBJ whole genome shotgun (WGS) entry which is preliminary data.</text>
</comment>
<dbReference type="Gene3D" id="1.10.10.10">
    <property type="entry name" value="Winged helix-like DNA-binding domain superfamily/Winged helix DNA-binding domain"/>
    <property type="match status" value="1"/>
</dbReference>
<evidence type="ECO:0000313" key="3">
    <source>
        <dbReference type="EMBL" id="MBP2474180.1"/>
    </source>
</evidence>
<dbReference type="RefSeq" id="WP_086781123.1">
    <property type="nucleotide sequence ID" value="NZ_JAGIOO010000001.1"/>
</dbReference>
<dbReference type="SUPFAM" id="SSF46785">
    <property type="entry name" value="Winged helix' DNA-binding domain"/>
    <property type="match status" value="1"/>
</dbReference>
<evidence type="ECO:0000259" key="2">
    <source>
        <dbReference type="Pfam" id="PF04326"/>
    </source>
</evidence>
<dbReference type="PANTHER" id="PTHR30595">
    <property type="entry name" value="GLPR-RELATED TRANSCRIPTIONAL REPRESSOR"/>
    <property type="match status" value="1"/>
</dbReference>
<sequence>MDVNALTAVVDRLRLIGGEPSWVEAKAAAGGLPKSVLPALSSFANTNGGLLILGLDKHAGFAPVALHSPAKLRDDLVSQACDSLEPGLPIATDIVEFEGHLVVVAEVSPLPSSMRPCYIAAKGIANGSYVRVGDGDRRMTQAEIGLAFANREQPRFDMEPVPEATLADLDRSTLLRTLQRVRLTSRSFADIDEPTALERLRILVRTDDDVLVPSLGGLLAFGEYPQQFFPQLTISVVVHPAGEPARATPRFIDNPVIRGAIPDLVADTLAVVRRHTGNRAYISHSGRRELPEYPLEAVREAVVNAVLHRDYSPVTRGTQIQLDLHPDRLEVRSPGGLYGPVVLGDLGQEGVSSSRNGFLASLLSDVYLPGTDLLVAENRASGVPAMIRDLRRSGLTAPVFRNLPNRFEVEFQHPARSTEIEAATSVVAQALRELGTARASELINATRLSRTTVLRHLDRLVSEGYVSVAGGPNSPRRAYSWRGALGDEGPRSSS</sequence>
<dbReference type="Pfam" id="PF04326">
    <property type="entry name" value="SLFN_AlbA_2"/>
    <property type="match status" value="1"/>
</dbReference>
<evidence type="ECO:0000259" key="1">
    <source>
        <dbReference type="Pfam" id="PF01022"/>
    </source>
</evidence>
<keyword evidence="3" id="KW-0347">Helicase</keyword>
<feature type="domain" description="HTH arsR-type" evidence="1">
    <location>
        <begin position="430"/>
        <end position="467"/>
    </location>
</feature>
<dbReference type="Gene3D" id="3.30.565.60">
    <property type="match status" value="1"/>
</dbReference>
<keyword evidence="3" id="KW-0547">Nucleotide-binding</keyword>
<dbReference type="Proteomes" id="UP001519363">
    <property type="component" value="Unassembled WGS sequence"/>
</dbReference>
<dbReference type="InterPro" id="IPR036390">
    <property type="entry name" value="WH_DNA-bd_sf"/>
</dbReference>
<dbReference type="InterPro" id="IPR038475">
    <property type="entry name" value="RecG_C_sf"/>
</dbReference>
<keyword evidence="3" id="KW-0067">ATP-binding</keyword>
<reference evidence="3 4" key="1">
    <citation type="submission" date="2021-03" db="EMBL/GenBank/DDBJ databases">
        <title>Sequencing the genomes of 1000 actinobacteria strains.</title>
        <authorList>
            <person name="Klenk H.-P."/>
        </authorList>
    </citation>
    <scope>NUCLEOTIDE SEQUENCE [LARGE SCALE GENOMIC DNA]</scope>
    <source>
        <strain evidence="3 4">DSM 44580</strain>
    </source>
</reference>
<dbReference type="EC" id="3.6.4.12" evidence="3"/>
<keyword evidence="3" id="KW-0378">Hydrolase</keyword>
<organism evidence="3 4">
    <name type="scientific">Crossiella equi</name>
    <dbReference type="NCBI Taxonomy" id="130796"/>
    <lineage>
        <taxon>Bacteria</taxon>
        <taxon>Bacillati</taxon>
        <taxon>Actinomycetota</taxon>
        <taxon>Actinomycetes</taxon>
        <taxon>Pseudonocardiales</taxon>
        <taxon>Pseudonocardiaceae</taxon>
        <taxon>Crossiella</taxon>
    </lineage>
</organism>
<keyword evidence="4" id="KW-1185">Reference proteome</keyword>
<dbReference type="InterPro" id="IPR038461">
    <property type="entry name" value="Schlafen_AlbA_2_dom_sf"/>
</dbReference>
<dbReference type="InterPro" id="IPR001845">
    <property type="entry name" value="HTH_ArsR_DNA-bd_dom"/>
</dbReference>